<evidence type="ECO:0000313" key="2">
    <source>
        <dbReference type="Proteomes" id="UP000054350"/>
    </source>
</evidence>
<dbReference type="AlphaFoldDB" id="A0A0L0SRH5"/>
<accession>A0A0L0SRH5</accession>
<dbReference type="Proteomes" id="UP000054350">
    <property type="component" value="Unassembled WGS sequence"/>
</dbReference>
<protein>
    <submittedName>
        <fullName evidence="1">Uncharacterized protein</fullName>
    </submittedName>
</protein>
<dbReference type="InterPro" id="IPR001611">
    <property type="entry name" value="Leu-rich_rpt"/>
</dbReference>
<evidence type="ECO:0000313" key="1">
    <source>
        <dbReference type="EMBL" id="KNE64960.1"/>
    </source>
</evidence>
<reference evidence="1 2" key="1">
    <citation type="submission" date="2009-11" db="EMBL/GenBank/DDBJ databases">
        <title>Annotation of Allomyces macrogynus ATCC 38327.</title>
        <authorList>
            <consortium name="The Broad Institute Genome Sequencing Platform"/>
            <person name="Russ C."/>
            <person name="Cuomo C."/>
            <person name="Burger G."/>
            <person name="Gray M.W."/>
            <person name="Holland P.W.H."/>
            <person name="King N."/>
            <person name="Lang F.B.F."/>
            <person name="Roger A.J."/>
            <person name="Ruiz-Trillo I."/>
            <person name="Young S.K."/>
            <person name="Zeng Q."/>
            <person name="Gargeya S."/>
            <person name="Fitzgerald M."/>
            <person name="Haas B."/>
            <person name="Abouelleil A."/>
            <person name="Alvarado L."/>
            <person name="Arachchi H.M."/>
            <person name="Berlin A."/>
            <person name="Chapman S.B."/>
            <person name="Gearin G."/>
            <person name="Goldberg J."/>
            <person name="Griggs A."/>
            <person name="Gujja S."/>
            <person name="Hansen M."/>
            <person name="Heiman D."/>
            <person name="Howarth C."/>
            <person name="Larimer J."/>
            <person name="Lui A."/>
            <person name="MacDonald P.J.P."/>
            <person name="McCowen C."/>
            <person name="Montmayeur A."/>
            <person name="Murphy C."/>
            <person name="Neiman D."/>
            <person name="Pearson M."/>
            <person name="Priest M."/>
            <person name="Roberts A."/>
            <person name="Saif S."/>
            <person name="Shea T."/>
            <person name="Sisk P."/>
            <person name="Stolte C."/>
            <person name="Sykes S."/>
            <person name="Wortman J."/>
            <person name="Nusbaum C."/>
            <person name="Birren B."/>
        </authorList>
    </citation>
    <scope>NUCLEOTIDE SEQUENCE [LARGE SCALE GENOMIC DNA]</scope>
    <source>
        <strain evidence="1 2">ATCC 38327</strain>
    </source>
</reference>
<reference evidence="2" key="2">
    <citation type="submission" date="2009-11" db="EMBL/GenBank/DDBJ databases">
        <title>The Genome Sequence of Allomyces macrogynus strain ATCC 38327.</title>
        <authorList>
            <consortium name="The Broad Institute Genome Sequencing Platform"/>
            <person name="Russ C."/>
            <person name="Cuomo C."/>
            <person name="Shea T."/>
            <person name="Young S.K."/>
            <person name="Zeng Q."/>
            <person name="Koehrsen M."/>
            <person name="Haas B."/>
            <person name="Borodovsky M."/>
            <person name="Guigo R."/>
            <person name="Alvarado L."/>
            <person name="Berlin A."/>
            <person name="Borenstein D."/>
            <person name="Chen Z."/>
            <person name="Engels R."/>
            <person name="Freedman E."/>
            <person name="Gellesch M."/>
            <person name="Goldberg J."/>
            <person name="Griggs A."/>
            <person name="Gujja S."/>
            <person name="Heiman D."/>
            <person name="Hepburn T."/>
            <person name="Howarth C."/>
            <person name="Jen D."/>
            <person name="Larson L."/>
            <person name="Lewis B."/>
            <person name="Mehta T."/>
            <person name="Park D."/>
            <person name="Pearson M."/>
            <person name="Roberts A."/>
            <person name="Saif S."/>
            <person name="Shenoy N."/>
            <person name="Sisk P."/>
            <person name="Stolte C."/>
            <person name="Sykes S."/>
            <person name="Walk T."/>
            <person name="White J."/>
            <person name="Yandava C."/>
            <person name="Burger G."/>
            <person name="Gray M.W."/>
            <person name="Holland P.W.H."/>
            <person name="King N."/>
            <person name="Lang F.B.F."/>
            <person name="Roger A.J."/>
            <person name="Ruiz-Trillo I."/>
            <person name="Lander E."/>
            <person name="Nusbaum C."/>
        </authorList>
    </citation>
    <scope>NUCLEOTIDE SEQUENCE [LARGE SCALE GENOMIC DNA]</scope>
    <source>
        <strain evidence="2">ATCC 38327</strain>
    </source>
</reference>
<name>A0A0L0SRH5_ALLM3</name>
<keyword evidence="2" id="KW-1185">Reference proteome</keyword>
<proteinExistence type="predicted"/>
<dbReference type="Gene3D" id="3.80.10.10">
    <property type="entry name" value="Ribonuclease Inhibitor"/>
    <property type="match status" value="1"/>
</dbReference>
<dbReference type="OrthoDB" id="1394818at2759"/>
<dbReference type="PROSITE" id="PS51450">
    <property type="entry name" value="LRR"/>
    <property type="match status" value="1"/>
</dbReference>
<dbReference type="InterPro" id="IPR032675">
    <property type="entry name" value="LRR_dom_sf"/>
</dbReference>
<dbReference type="VEuPathDB" id="FungiDB:AMAG_10624"/>
<dbReference type="EMBL" id="GG745346">
    <property type="protein sequence ID" value="KNE64960.1"/>
    <property type="molecule type" value="Genomic_DNA"/>
</dbReference>
<dbReference type="SUPFAM" id="SSF52058">
    <property type="entry name" value="L domain-like"/>
    <property type="match status" value="1"/>
</dbReference>
<sequence length="586" mass="63821">MGPDAVSNSALIETLPFDVLEVLCYWILRTESSSLSCRATLLHLALASGSLFAPAVHAALRDRNLFAGPFLPVDWNDPRSTKSGLAQSGRYLTSLQHEGTLHFVYLVLPQRIGRRTPVSNGGPSSQYWSQILAIPLHQLAHASIDAHHLALVPIPPNCRFLTIHNGTGGSWPAHIPPAHSLALKLFFVTQARISAITSWFHPSLRELTIGVARIGNDATLVSLYDHLPPLLAVFEVIEDNVAYPSDLGTHSGAALSRALARLTQLSILRHAMLLRPDDAVHIVNGLAKAQKAGKTRLMRMVSLIVTADYTGPVAQVPLFDYACQLRVKDFVLHLGAQPDASVLANYGPWLLNLLRVVPTQLESLTLCAPMWPNQVVAQFMQRFNSPTLLSLHFVGKSWLSTGAALNPASLVTGFMLSALGPLSAQVSSLTSLTIMGCLASQMIAADHNLATWTLPPLLRALDLSQNRLSTGDIEILFPQLPMYLHELDLSDNLITSLPASFPPSLRVLSVAQNPLRLDATEWIDALPLTLRSLDIASCCLEDRMARRLLDVQRRAGTRGKRGKTRLTVSLGGNKFSADMQHALQNA</sequence>
<gene>
    <name evidence="1" type="ORF">AMAG_10624</name>
</gene>
<organism evidence="1 2">
    <name type="scientific">Allomyces macrogynus (strain ATCC 38327)</name>
    <name type="common">Allomyces javanicus var. macrogynus</name>
    <dbReference type="NCBI Taxonomy" id="578462"/>
    <lineage>
        <taxon>Eukaryota</taxon>
        <taxon>Fungi</taxon>
        <taxon>Fungi incertae sedis</taxon>
        <taxon>Blastocladiomycota</taxon>
        <taxon>Blastocladiomycetes</taxon>
        <taxon>Blastocladiales</taxon>
        <taxon>Blastocladiaceae</taxon>
        <taxon>Allomyces</taxon>
    </lineage>
</organism>